<protein>
    <submittedName>
        <fullName evidence="13">Uncharacterized protein</fullName>
    </submittedName>
</protein>
<accession>A0A4Z0Y6M9</accession>
<dbReference type="InterPro" id="IPR001117">
    <property type="entry name" value="Cu-oxidase_2nd"/>
</dbReference>
<comment type="similarity">
    <text evidence="2">Belongs to the multicopper oxidase family.</text>
</comment>
<evidence type="ECO:0000256" key="6">
    <source>
        <dbReference type="ARBA" id="ARBA00023002"/>
    </source>
</evidence>
<dbReference type="OrthoDB" id="2121828at2759"/>
<evidence type="ECO:0000256" key="7">
    <source>
        <dbReference type="ARBA" id="ARBA00023008"/>
    </source>
</evidence>
<dbReference type="InterPro" id="IPR011707">
    <property type="entry name" value="Cu-oxidase-like_N"/>
</dbReference>
<keyword evidence="3 9" id="KW-0812">Transmembrane</keyword>
<dbReference type="Pfam" id="PF07731">
    <property type="entry name" value="Cu-oxidase_2"/>
    <property type="match status" value="1"/>
</dbReference>
<dbReference type="GO" id="GO:0016020">
    <property type="term" value="C:membrane"/>
    <property type="evidence" value="ECO:0007669"/>
    <property type="project" value="UniProtKB-SubCell"/>
</dbReference>
<keyword evidence="14" id="KW-1185">Reference proteome</keyword>
<dbReference type="NCBIfam" id="TIGR03390">
    <property type="entry name" value="ascorbOXfungal"/>
    <property type="match status" value="1"/>
</dbReference>
<evidence type="ECO:0000256" key="2">
    <source>
        <dbReference type="ARBA" id="ARBA00010609"/>
    </source>
</evidence>
<dbReference type="Pfam" id="PF07732">
    <property type="entry name" value="Cu-oxidase_3"/>
    <property type="match status" value="1"/>
</dbReference>
<dbReference type="CDD" id="cd13895">
    <property type="entry name" value="CuRO_3_AAO_like_2"/>
    <property type="match status" value="1"/>
</dbReference>
<evidence type="ECO:0000256" key="5">
    <source>
        <dbReference type="ARBA" id="ARBA00022989"/>
    </source>
</evidence>
<feature type="domain" description="Plastocyanin-like" evidence="10">
    <location>
        <begin position="175"/>
        <end position="333"/>
    </location>
</feature>
<dbReference type="PANTHER" id="PTHR11709">
    <property type="entry name" value="MULTI-COPPER OXIDASE"/>
    <property type="match status" value="1"/>
</dbReference>
<dbReference type="CDD" id="cd13873">
    <property type="entry name" value="CuRO_2_AAO_like_2"/>
    <property type="match status" value="1"/>
</dbReference>
<dbReference type="InterPro" id="IPR008972">
    <property type="entry name" value="Cupredoxin"/>
</dbReference>
<evidence type="ECO:0000313" key="14">
    <source>
        <dbReference type="Proteomes" id="UP000297716"/>
    </source>
</evidence>
<dbReference type="InterPro" id="IPR035666">
    <property type="entry name" value="MCO_CuRO_3"/>
</dbReference>
<comment type="subcellular location">
    <subcellularLocation>
        <location evidence="1">Membrane</location>
        <topology evidence="1">Multi-pass membrane protein</topology>
    </subcellularLocation>
</comment>
<dbReference type="STRING" id="37992.A0A4Z0Y6M9"/>
<feature type="transmembrane region" description="Helical" evidence="9">
    <location>
        <begin position="974"/>
        <end position="995"/>
    </location>
</feature>
<keyword evidence="6" id="KW-0560">Oxidoreductase</keyword>
<dbReference type="InterPro" id="IPR002355">
    <property type="entry name" value="Cu_oxidase_Cu_BS"/>
</dbReference>
<gene>
    <name evidence="13" type="ORF">E0Z10_g9044</name>
</gene>
<keyword evidence="4" id="KW-0479">Metal-binding</keyword>
<dbReference type="InterPro" id="IPR045863">
    <property type="entry name" value="CorA_TM1_TM2"/>
</dbReference>
<evidence type="ECO:0000256" key="1">
    <source>
        <dbReference type="ARBA" id="ARBA00004141"/>
    </source>
</evidence>
<dbReference type="Pfam" id="PF00394">
    <property type="entry name" value="Cu-oxidase"/>
    <property type="match status" value="1"/>
</dbReference>
<dbReference type="Proteomes" id="UP000297716">
    <property type="component" value="Unassembled WGS sequence"/>
</dbReference>
<dbReference type="InterPro" id="IPR017762">
    <property type="entry name" value="Multicopper_oxidase_fun"/>
</dbReference>
<reference evidence="13 14" key="1">
    <citation type="submission" date="2019-03" db="EMBL/GenBank/DDBJ databases">
        <title>Draft genome sequence of Xylaria hypoxylon DSM 108379, a ubiquitous saprotrophic-parasitic fungi on hardwood.</title>
        <authorList>
            <person name="Buettner E."/>
            <person name="Leonhardt S."/>
            <person name="Gebauer A.M."/>
            <person name="Liers C."/>
            <person name="Hofrichter M."/>
            <person name="Kellner H."/>
        </authorList>
    </citation>
    <scope>NUCLEOTIDE SEQUENCE [LARGE SCALE GENOMIC DNA]</scope>
    <source>
        <strain evidence="13 14">DSM 108379</strain>
    </source>
</reference>
<dbReference type="PROSITE" id="PS00080">
    <property type="entry name" value="MULTICOPPER_OXIDASE2"/>
    <property type="match status" value="1"/>
</dbReference>
<evidence type="ECO:0000256" key="3">
    <source>
        <dbReference type="ARBA" id="ARBA00022692"/>
    </source>
</evidence>
<feature type="transmembrane region" description="Helical" evidence="9">
    <location>
        <begin position="938"/>
        <end position="962"/>
    </location>
</feature>
<dbReference type="InterPro" id="IPR011706">
    <property type="entry name" value="Cu-oxidase_C"/>
</dbReference>
<evidence type="ECO:0000256" key="8">
    <source>
        <dbReference type="ARBA" id="ARBA00023136"/>
    </source>
</evidence>
<dbReference type="SUPFAM" id="SSF144083">
    <property type="entry name" value="Magnesium transport protein CorA, transmembrane region"/>
    <property type="match status" value="1"/>
</dbReference>
<proteinExistence type="inferred from homology"/>
<dbReference type="Gene3D" id="1.20.58.340">
    <property type="entry name" value="Magnesium transport protein CorA, transmembrane region"/>
    <property type="match status" value="1"/>
</dbReference>
<dbReference type="GO" id="GO:0005507">
    <property type="term" value="F:copper ion binding"/>
    <property type="evidence" value="ECO:0007669"/>
    <property type="project" value="InterPro"/>
</dbReference>
<dbReference type="PANTHER" id="PTHR11709:SF394">
    <property type="entry name" value="FI03373P-RELATED"/>
    <property type="match status" value="1"/>
</dbReference>
<organism evidence="13 14">
    <name type="scientific">Xylaria hypoxylon</name>
    <dbReference type="NCBI Taxonomy" id="37992"/>
    <lineage>
        <taxon>Eukaryota</taxon>
        <taxon>Fungi</taxon>
        <taxon>Dikarya</taxon>
        <taxon>Ascomycota</taxon>
        <taxon>Pezizomycotina</taxon>
        <taxon>Sordariomycetes</taxon>
        <taxon>Xylariomycetidae</taxon>
        <taxon>Xylariales</taxon>
        <taxon>Xylariaceae</taxon>
        <taxon>Xylaria</taxon>
    </lineage>
</organism>
<evidence type="ECO:0000259" key="11">
    <source>
        <dbReference type="Pfam" id="PF07731"/>
    </source>
</evidence>
<feature type="domain" description="Plastocyanin-like" evidence="12">
    <location>
        <begin position="50"/>
        <end position="165"/>
    </location>
</feature>
<dbReference type="Gene3D" id="2.60.40.420">
    <property type="entry name" value="Cupredoxins - blue copper proteins"/>
    <property type="match status" value="3"/>
</dbReference>
<evidence type="ECO:0000259" key="12">
    <source>
        <dbReference type="Pfam" id="PF07732"/>
    </source>
</evidence>
<dbReference type="AlphaFoldDB" id="A0A4Z0Y6M9"/>
<evidence type="ECO:0000256" key="9">
    <source>
        <dbReference type="SAM" id="Phobius"/>
    </source>
</evidence>
<feature type="domain" description="Plastocyanin-like" evidence="11">
    <location>
        <begin position="441"/>
        <end position="577"/>
    </location>
</feature>
<keyword evidence="8 9" id="KW-0472">Membrane</keyword>
<keyword evidence="7" id="KW-0186">Copper</keyword>
<dbReference type="EMBL" id="SKBN01000266">
    <property type="protein sequence ID" value="TGJ79719.1"/>
    <property type="molecule type" value="Genomic_DNA"/>
</dbReference>
<keyword evidence="5 9" id="KW-1133">Transmembrane helix</keyword>
<dbReference type="InterPro" id="IPR045087">
    <property type="entry name" value="Cu-oxidase_fam"/>
</dbReference>
<dbReference type="GO" id="GO:0016491">
    <property type="term" value="F:oxidoreductase activity"/>
    <property type="evidence" value="ECO:0007669"/>
    <property type="project" value="UniProtKB-KW"/>
</dbReference>
<comment type="caution">
    <text evidence="13">The sequence shown here is derived from an EMBL/GenBank/DDBJ whole genome shotgun (WGS) entry which is preliminary data.</text>
</comment>
<sequence length="1016" mass="114295">MIFELDRKPVATMPSLSTFAAAISALVASSSALQAHVHGDTFTPDIVLSVTRQNVNIAGIERSSTLINDSIPAPELRIPEGQVVWIRVHNDMDDVNVTMHWHGLTQAAYPFSDGTPLASQWPIPPQHFFDYELRTGNETAGTYYYHAHVGFQAITATGPLIVESAEPPPYEYDDERIVFLQELYNQTDSEVEEGLLAAPLRWPGEPKSWLINGKGISNYGIVDPASATLDIINVEPSKTYRFRHIAGTSLVYASFGFENHTNLKVIEADGHYTKPYPVEFLQMGSGQRFSTLFETKTCDELTSLGKLDYYMQIESRDRAAVVTNYAILRYDGSKCNPALSGDGVHVSSNSNPSTAPITLPPTVSGYLDYVLEPLEPNDFPTAAEVTRRVIINVQQIVDMWYYWRDNNVSWTEDASDPRVHTTPSKPYLVALYQNETSYLPNYNAAVMSDGLDPKTKTYPAKLGEVLEIVLQNVGARTYDGSPGGGLDTHPWHMHGRHYYDIGAGEGTYDANVAEERLKGTTPIQRDTTMLFRYNATTSVDEIRAWRAWRVRVEDAGVWMAHCHILQHMIQGMQIPFIFGDMKDIVNVGIPEVQGYLTYGGDVYGNSTHAPTLSVHRKKKPGAAQLSIYQSGTLAARGWRHRKADLNQILSGNPSGNDGLVSAESAICIIFASANEVRKCEPCRSHFIDRFQMPKAWWSDYSRKSNGYFGCQRSQSPTGHGSLETWAYFEIKQLEETAQYRWYKLNIFIRWNVVTHQTVVLAFDMPPAIASRFLEQLATPDPYTLQFPFWFYPHLLGEVARHQEAAVWAIRNRVRAVEKAVLPKGRPEPDYRHLHDVARHAIHVSETLDVAVQTVQHMLLRHGGLMRATSDKHGVQQIHSQLQFFESYISSLRCRSSSNEKRMSNEIQLAFNTVAQHDASTSVKIGLATQLDSVTMKSIAFVTLTFLPPTFVCAIFSMSFFDYSADSGWEVSDKFWLYWVFAVPTTLLTALAWYFLRRYSVSVPPRNNKQSSPAFIV</sequence>
<name>A0A4Z0Y6M9_9PEZI</name>
<dbReference type="SUPFAM" id="SSF49503">
    <property type="entry name" value="Cupredoxins"/>
    <property type="match status" value="3"/>
</dbReference>
<evidence type="ECO:0000313" key="13">
    <source>
        <dbReference type="EMBL" id="TGJ79719.1"/>
    </source>
</evidence>
<evidence type="ECO:0000256" key="4">
    <source>
        <dbReference type="ARBA" id="ARBA00022723"/>
    </source>
</evidence>
<evidence type="ECO:0000259" key="10">
    <source>
        <dbReference type="Pfam" id="PF00394"/>
    </source>
</evidence>